<comment type="similarity">
    <text evidence="1 2">Belongs to the phD/YefM antitoxin family.</text>
</comment>
<evidence type="ECO:0000313" key="4">
    <source>
        <dbReference type="Proteomes" id="UP000078302"/>
    </source>
</evidence>
<accession>A0A179BEG9</accession>
<reference evidence="3 4" key="1">
    <citation type="submission" date="2016-04" db="EMBL/GenBank/DDBJ databases">
        <title>Acidithiobacillus ferrooxidans genome sequencing and assembly.</title>
        <authorList>
            <person name="Zhou Z."/>
        </authorList>
    </citation>
    <scope>NUCLEOTIDE SEQUENCE [LARGE SCALE GENOMIC DNA]</scope>
    <source>
        <strain evidence="3 4">BY0502</strain>
    </source>
</reference>
<dbReference type="Proteomes" id="UP000078302">
    <property type="component" value="Unassembled WGS sequence"/>
</dbReference>
<dbReference type="AlphaFoldDB" id="A0A179BEG9"/>
<dbReference type="InterPro" id="IPR051416">
    <property type="entry name" value="phD-YefM_TA_antitoxins"/>
</dbReference>
<dbReference type="Gene3D" id="3.40.1620.10">
    <property type="entry name" value="YefM-like domain"/>
    <property type="match status" value="1"/>
</dbReference>
<evidence type="ECO:0000256" key="1">
    <source>
        <dbReference type="ARBA" id="ARBA00009981"/>
    </source>
</evidence>
<protein>
    <recommendedName>
        <fullName evidence="2">Antitoxin</fullName>
    </recommendedName>
</protein>
<organism evidence="3 4">
    <name type="scientific">Acidithiobacillus ferrooxidans</name>
    <name type="common">Thiobacillus ferrooxidans</name>
    <dbReference type="NCBI Taxonomy" id="920"/>
    <lineage>
        <taxon>Bacteria</taxon>
        <taxon>Pseudomonadati</taxon>
        <taxon>Pseudomonadota</taxon>
        <taxon>Acidithiobacillia</taxon>
        <taxon>Acidithiobacillales</taxon>
        <taxon>Acidithiobacillaceae</taxon>
        <taxon>Acidithiobacillus</taxon>
    </lineage>
</organism>
<evidence type="ECO:0000313" key="3">
    <source>
        <dbReference type="EMBL" id="OAP89780.1"/>
    </source>
</evidence>
<dbReference type="EMBL" id="LVXZ01000126">
    <property type="protein sequence ID" value="OAP89780.1"/>
    <property type="molecule type" value="Genomic_DNA"/>
</dbReference>
<name>A0A179BEG9_ACIFR</name>
<proteinExistence type="inferred from homology"/>
<sequence>MESVVSIALAEAKAHLSQVLDRVEAGEELVITRRGKPVARVVPVRQPVVPLPSLAAFRAQFPKMRRSSTEMIRAIRDEGY</sequence>
<comment type="function">
    <text evidence="2">Antitoxin component of a type II toxin-antitoxin (TA) system.</text>
</comment>
<dbReference type="OrthoDB" id="9800503at2"/>
<keyword evidence="4" id="KW-1185">Reference proteome</keyword>
<dbReference type="PANTHER" id="PTHR35377:SF8">
    <property type="entry name" value="ANTITOXIN VAPB22"/>
    <property type="match status" value="1"/>
</dbReference>
<gene>
    <name evidence="3" type="ORF">A4H96_10055</name>
</gene>
<comment type="caution">
    <text evidence="3">The sequence shown here is derived from an EMBL/GenBank/DDBJ whole genome shotgun (WGS) entry which is preliminary data.</text>
</comment>
<dbReference type="Pfam" id="PF02604">
    <property type="entry name" value="PhdYeFM_antitox"/>
    <property type="match status" value="1"/>
</dbReference>
<dbReference type="NCBIfam" id="TIGR01552">
    <property type="entry name" value="phd_fam"/>
    <property type="match status" value="1"/>
</dbReference>
<dbReference type="SUPFAM" id="SSF143120">
    <property type="entry name" value="YefM-like"/>
    <property type="match status" value="1"/>
</dbReference>
<dbReference type="PANTHER" id="PTHR35377">
    <property type="entry name" value="ANTITOXIN VAPB49-RELATED-RELATED"/>
    <property type="match status" value="1"/>
</dbReference>
<dbReference type="RefSeq" id="WP_064219469.1">
    <property type="nucleotide sequence ID" value="NZ_LVXZ01000126.1"/>
</dbReference>
<dbReference type="InterPro" id="IPR006442">
    <property type="entry name" value="Antitoxin_Phd/YefM"/>
</dbReference>
<dbReference type="InterPro" id="IPR036165">
    <property type="entry name" value="YefM-like_sf"/>
</dbReference>
<evidence type="ECO:0000256" key="2">
    <source>
        <dbReference type="RuleBase" id="RU362080"/>
    </source>
</evidence>